<evidence type="ECO:0000313" key="2">
    <source>
        <dbReference type="Proteomes" id="UP000367750"/>
    </source>
</evidence>
<dbReference type="Proteomes" id="UP000367750">
    <property type="component" value="Unassembled WGS sequence"/>
</dbReference>
<name>A0A5J5GGA6_9BACL</name>
<proteinExistence type="predicted"/>
<protein>
    <submittedName>
        <fullName evidence="1">Uncharacterized protein</fullName>
    </submittedName>
</protein>
<organism evidence="1 2">
    <name type="scientific">Paenibacillus spiritus</name>
    <dbReference type="NCBI Taxonomy" id="2496557"/>
    <lineage>
        <taxon>Bacteria</taxon>
        <taxon>Bacillati</taxon>
        <taxon>Bacillota</taxon>
        <taxon>Bacilli</taxon>
        <taxon>Bacillales</taxon>
        <taxon>Paenibacillaceae</taxon>
        <taxon>Paenibacillus</taxon>
    </lineage>
</organism>
<dbReference type="EMBL" id="VYKK01000004">
    <property type="protein sequence ID" value="KAA9007249.1"/>
    <property type="molecule type" value="Genomic_DNA"/>
</dbReference>
<comment type="caution">
    <text evidence="1">The sequence shown here is derived from an EMBL/GenBank/DDBJ whole genome shotgun (WGS) entry which is preliminary data.</text>
</comment>
<reference evidence="1 2" key="1">
    <citation type="submission" date="2019-09" db="EMBL/GenBank/DDBJ databases">
        <title>Bacillus ochoae sp. nov., Paenibacillus whitsoniae sp. nov., Paenibacillus spiritus sp. nov. Isolated from the Mars Exploration Rover during spacecraft assembly.</title>
        <authorList>
            <person name="Seuylemezian A."/>
            <person name="Vaishampayan P."/>
        </authorList>
    </citation>
    <scope>NUCLEOTIDE SEQUENCE [LARGE SCALE GENOMIC DNA]</scope>
    <source>
        <strain evidence="1 2">MER_111</strain>
    </source>
</reference>
<gene>
    <name evidence="1" type="ORF">F4V43_01820</name>
</gene>
<evidence type="ECO:0000313" key="1">
    <source>
        <dbReference type="EMBL" id="KAA9007249.1"/>
    </source>
</evidence>
<accession>A0A5J5GGA6</accession>
<sequence>MSDALSDGLPDDNKFDWECESCEKEFEVEVEFTPNYSADKIVWYECDVCNKKTRDIYKEGKIFPFPKALIGKEVCYECWIHTYAKELNNEGIEES</sequence>
<keyword evidence="2" id="KW-1185">Reference proteome</keyword>
<dbReference type="RefSeq" id="WP_150456539.1">
    <property type="nucleotide sequence ID" value="NZ_VYKK01000004.1"/>
</dbReference>
<dbReference type="AlphaFoldDB" id="A0A5J5GGA6"/>
<dbReference type="OrthoDB" id="2971507at2"/>